<gene>
    <name evidence="1" type="ORF">IE53DRAFT_390029</name>
</gene>
<organism evidence="1 2">
    <name type="scientific">Violaceomyces palustris</name>
    <dbReference type="NCBI Taxonomy" id="1673888"/>
    <lineage>
        <taxon>Eukaryota</taxon>
        <taxon>Fungi</taxon>
        <taxon>Dikarya</taxon>
        <taxon>Basidiomycota</taxon>
        <taxon>Ustilaginomycotina</taxon>
        <taxon>Ustilaginomycetes</taxon>
        <taxon>Violaceomycetales</taxon>
        <taxon>Violaceomycetaceae</taxon>
        <taxon>Violaceomyces</taxon>
    </lineage>
</organism>
<evidence type="ECO:0000313" key="2">
    <source>
        <dbReference type="Proteomes" id="UP000245626"/>
    </source>
</evidence>
<evidence type="ECO:0000313" key="1">
    <source>
        <dbReference type="EMBL" id="PWN47820.1"/>
    </source>
</evidence>
<protein>
    <submittedName>
        <fullName evidence="1">Uncharacterized protein</fullName>
    </submittedName>
</protein>
<proteinExistence type="predicted"/>
<dbReference type="Proteomes" id="UP000245626">
    <property type="component" value="Unassembled WGS sequence"/>
</dbReference>
<dbReference type="EMBL" id="KZ820331">
    <property type="protein sequence ID" value="PWN47820.1"/>
    <property type="molecule type" value="Genomic_DNA"/>
</dbReference>
<reference evidence="1 2" key="1">
    <citation type="journal article" date="2018" name="Mol. Biol. Evol.">
        <title>Broad Genomic Sampling Reveals a Smut Pathogenic Ancestry of the Fungal Clade Ustilaginomycotina.</title>
        <authorList>
            <person name="Kijpornyongpan T."/>
            <person name="Mondo S.J."/>
            <person name="Barry K."/>
            <person name="Sandor L."/>
            <person name="Lee J."/>
            <person name="Lipzen A."/>
            <person name="Pangilinan J."/>
            <person name="LaButti K."/>
            <person name="Hainaut M."/>
            <person name="Henrissat B."/>
            <person name="Grigoriev I.V."/>
            <person name="Spatafora J.W."/>
            <person name="Aime M.C."/>
        </authorList>
    </citation>
    <scope>NUCLEOTIDE SEQUENCE [LARGE SCALE GENOMIC DNA]</scope>
    <source>
        <strain evidence="1 2">SA 807</strain>
    </source>
</reference>
<sequence length="80" mass="9203">MKEVQIETDFKSRLGAKEEEKEREDGRHLSDPSEKGFPLPPRPAVDSLASELHRPTLGSLFFFLFFSFHSRVNVRLGTTR</sequence>
<keyword evidence="2" id="KW-1185">Reference proteome</keyword>
<accession>A0ACD0NPZ2</accession>
<name>A0ACD0NPZ2_9BASI</name>